<feature type="domain" description="SpaA-like prealbumin fold" evidence="7">
    <location>
        <begin position="309"/>
        <end position="405"/>
    </location>
</feature>
<sequence>MRKKQLRKWRITALVFLLLVCFSGRWVQAAGGNQVMVNNERGMKYPSAWGKHATHYYTVTTDSGEYVAYCLEPARGQIPSGEYAQEELVGNDNLGAALYYGYGGPGQGEYLDQVQFSDLGNTSVEDAKYILSHLAVSYFYDSADAFYGMSQEQIENTGVMDFINWLEGKTPPAIQSWFSKEELQAYFDREKGTQRTETIEYLSDKEDNQLVISCPEGVTLHNQTSGQEGTGEVTVKAGDSFYFSASLNIGETLGDVWKTENLKGSQDGSWQVMKIPSSGEHQDSGYGFYSRDKAGTIGFQVRWISPVTLELQKVDGETGQPAPQGKGSLEGAEYTVYAAEDMGELKKDSPAGIIVTNSEGWGSLSGLHPGKYYVKETKVPAGYFFDETIYEVDFSQNPEQKTLSVVSKEKPVRGRIELYKTDKETGGSSSQVQGTSFAGAVYEVLAEENIGALKKGEKAGEIVTNEEGYGKLENLLMGSYRVKEVKAPEGYLPDQEEYVVEIPQDKEGGAELVVKVNSKEQPIRGDLSITKLLQEEEEENGIKKPGEGIEFTITEVGNEHNSLTITTDENGFATTQDKRYPQGRLLYGTYQVSESKTPQGYTPIQPFTVTISQHQQSLYYVIENQEVLCPLTVVKIAEDTGKVIAKAGTSFKIQKKTGDKWEDQEFLVSLYPQELRQTVFETDETGSFHLPQKLKAGQYRLIEIRPPAGYGLNAEPLEFTVENGMEDAYGLELRFSDKPQTGRLKIRKVDKDTGKGAGEGFAFSIKAAEDIITADGTVRLQKGEEADKISTDKEGQAVSRELYPGNYVVEEVESGEYYGVEKKGWQVRLEPDSTEESFVLDMELENGKTQVEIIKKEEGKDDVFLEGAMFRLYQADELEGEELEKLGERLPEKGQQIRTDQNGKIVLENLKHNTTYYLVEEQAPAGYIRCTQVFDFHVDEQGLIDGELKKSIEIFNALKPKGHISVVKKDGTSKESLGEGFSFEIHAAEDILSYTGEIIHKEGELVEVISTDKKGKATSMELFPGKYLVGETKSGEYYALDEKKYETEVQVTEDNQVYNGEIQIENDKTVFIIEKTEKEQGQPMEGIVFAVGTQENWEEEAGKKVEITRELLEKYGKKLTTDQDGKAELENLKKNSTYYVTELQTREGYQLDETIYTFQIDENGWIQGKSVYTLKLINEKKPETHKPESPREEKPASDKKEEVKTGDESSLAIWGIMAGFSIAALVLLAGKQRKNRK</sequence>
<protein>
    <recommendedName>
        <fullName evidence="11">Cna protein B-type domain protein</fullName>
    </recommendedName>
</protein>
<accession>A0A9D2JUH0</accession>
<feature type="region of interest" description="Disordered" evidence="4">
    <location>
        <begin position="1181"/>
        <end position="1208"/>
    </location>
</feature>
<dbReference type="EMBL" id="DXBG01000256">
    <property type="protein sequence ID" value="HIZ66384.1"/>
    <property type="molecule type" value="Genomic_DNA"/>
</dbReference>
<evidence type="ECO:0000259" key="8">
    <source>
        <dbReference type="Pfam" id="PF20610"/>
    </source>
</evidence>
<feature type="transmembrane region" description="Helical" evidence="5">
    <location>
        <begin position="1211"/>
        <end position="1230"/>
    </location>
</feature>
<feature type="domain" description="SpaA-like prealbumin fold" evidence="7">
    <location>
        <begin position="854"/>
        <end position="945"/>
    </location>
</feature>
<reference evidence="9" key="2">
    <citation type="submission" date="2021-04" db="EMBL/GenBank/DDBJ databases">
        <authorList>
            <person name="Gilroy R."/>
        </authorList>
    </citation>
    <scope>NUCLEOTIDE SEQUENCE</scope>
    <source>
        <strain evidence="9">1068</strain>
    </source>
</reference>
<evidence type="ECO:0000256" key="5">
    <source>
        <dbReference type="SAM" id="Phobius"/>
    </source>
</evidence>
<feature type="signal peptide" evidence="6">
    <location>
        <begin position="1"/>
        <end position="29"/>
    </location>
</feature>
<evidence type="ECO:0000256" key="3">
    <source>
        <dbReference type="ARBA" id="ARBA00022729"/>
    </source>
</evidence>
<name>A0A9D2JUH0_9FIRM</name>
<feature type="compositionally biased region" description="Basic and acidic residues" evidence="4">
    <location>
        <begin position="1181"/>
        <end position="1207"/>
    </location>
</feature>
<keyword evidence="3 6" id="KW-0732">Signal</keyword>
<dbReference type="Proteomes" id="UP000824056">
    <property type="component" value="Unassembled WGS sequence"/>
</dbReference>
<gene>
    <name evidence="9" type="ORF">H9809_10885</name>
</gene>
<feature type="domain" description="SpaA-like prealbumin fold" evidence="7">
    <location>
        <begin position="1072"/>
        <end position="1166"/>
    </location>
</feature>
<dbReference type="Pfam" id="PF20610">
    <property type="entry name" value="TED_2"/>
    <property type="match status" value="1"/>
</dbReference>
<dbReference type="InterPro" id="IPR046751">
    <property type="entry name" value="TED_2"/>
</dbReference>
<comment type="similarity">
    <text evidence="1">Belongs to the serine-aspartate repeat-containing protein (SDr) family.</text>
</comment>
<feature type="domain" description="SpaA-like prealbumin fold" evidence="7">
    <location>
        <begin position="631"/>
        <end position="724"/>
    </location>
</feature>
<dbReference type="Gene3D" id="2.60.40.10">
    <property type="entry name" value="Immunoglobulins"/>
    <property type="match status" value="8"/>
</dbReference>
<keyword evidence="5" id="KW-1133">Transmembrane helix</keyword>
<dbReference type="PANTHER" id="PTHR36108:SF13">
    <property type="entry name" value="COLOSSIN-B-RELATED"/>
    <property type="match status" value="1"/>
</dbReference>
<evidence type="ECO:0000256" key="4">
    <source>
        <dbReference type="SAM" id="MobiDB-lite"/>
    </source>
</evidence>
<evidence type="ECO:0000313" key="9">
    <source>
        <dbReference type="EMBL" id="HIZ66384.1"/>
    </source>
</evidence>
<evidence type="ECO:0000256" key="2">
    <source>
        <dbReference type="ARBA" id="ARBA00022525"/>
    </source>
</evidence>
<keyword evidence="5" id="KW-0472">Membrane</keyword>
<evidence type="ECO:0000313" key="10">
    <source>
        <dbReference type="Proteomes" id="UP000824056"/>
    </source>
</evidence>
<evidence type="ECO:0008006" key="11">
    <source>
        <dbReference type="Google" id="ProtNLM"/>
    </source>
</evidence>
<proteinExistence type="inferred from homology"/>
<evidence type="ECO:0000256" key="1">
    <source>
        <dbReference type="ARBA" id="ARBA00007257"/>
    </source>
</evidence>
<dbReference type="InterPro" id="IPR041033">
    <property type="entry name" value="SpaA_PFL_dom_1"/>
</dbReference>
<evidence type="ECO:0000259" key="7">
    <source>
        <dbReference type="Pfam" id="PF17802"/>
    </source>
</evidence>
<reference evidence="9" key="1">
    <citation type="journal article" date="2021" name="PeerJ">
        <title>Extensive microbial diversity within the chicken gut microbiome revealed by metagenomics and culture.</title>
        <authorList>
            <person name="Gilroy R."/>
            <person name="Ravi A."/>
            <person name="Getino M."/>
            <person name="Pursley I."/>
            <person name="Horton D.L."/>
            <person name="Alikhan N.F."/>
            <person name="Baker D."/>
            <person name="Gharbi K."/>
            <person name="Hall N."/>
            <person name="Watson M."/>
            <person name="Adriaenssens E.M."/>
            <person name="Foster-Nyarko E."/>
            <person name="Jarju S."/>
            <person name="Secka A."/>
            <person name="Antonio M."/>
            <person name="Oren A."/>
            <person name="Chaudhuri R.R."/>
            <person name="La Ragione R."/>
            <person name="Hildebrand F."/>
            <person name="Pallen M.J."/>
        </authorList>
    </citation>
    <scope>NUCLEOTIDE SEQUENCE</scope>
    <source>
        <strain evidence="9">1068</strain>
    </source>
</reference>
<organism evidence="9 10">
    <name type="scientific">Candidatus Blautia pullicola</name>
    <dbReference type="NCBI Taxonomy" id="2838498"/>
    <lineage>
        <taxon>Bacteria</taxon>
        <taxon>Bacillati</taxon>
        <taxon>Bacillota</taxon>
        <taxon>Clostridia</taxon>
        <taxon>Lachnospirales</taxon>
        <taxon>Lachnospiraceae</taxon>
        <taxon>Blautia</taxon>
    </lineage>
</organism>
<evidence type="ECO:0000256" key="6">
    <source>
        <dbReference type="SAM" id="SignalP"/>
    </source>
</evidence>
<dbReference type="AlphaFoldDB" id="A0A9D2JUH0"/>
<dbReference type="Pfam" id="PF17802">
    <property type="entry name" value="SpaA"/>
    <property type="match status" value="8"/>
</dbReference>
<feature type="domain" description="SpaA-like prealbumin fold" evidence="7">
    <location>
        <begin position="432"/>
        <end position="506"/>
    </location>
</feature>
<feature type="domain" description="SpaA-like prealbumin fold" evidence="7">
    <location>
        <begin position="962"/>
        <end position="1055"/>
    </location>
</feature>
<dbReference type="InterPro" id="IPR013783">
    <property type="entry name" value="Ig-like_fold"/>
</dbReference>
<feature type="chain" id="PRO_5039535433" description="Cna protein B-type domain protein" evidence="6">
    <location>
        <begin position="30"/>
        <end position="1237"/>
    </location>
</feature>
<keyword evidence="5" id="KW-0812">Transmembrane</keyword>
<comment type="caution">
    <text evidence="9">The sequence shown here is derived from an EMBL/GenBank/DDBJ whole genome shotgun (WGS) entry which is preliminary data.</text>
</comment>
<feature type="domain" description="Thioester" evidence="8">
    <location>
        <begin position="35"/>
        <end position="169"/>
    </location>
</feature>
<feature type="domain" description="SpaA-like prealbumin fold" evidence="7">
    <location>
        <begin position="545"/>
        <end position="625"/>
    </location>
</feature>
<feature type="domain" description="SpaA-like prealbumin fold" evidence="7">
    <location>
        <begin position="742"/>
        <end position="834"/>
    </location>
</feature>
<dbReference type="PANTHER" id="PTHR36108">
    <property type="entry name" value="COLOSSIN-B-RELATED"/>
    <property type="match status" value="1"/>
</dbReference>
<keyword evidence="2" id="KW-0964">Secreted</keyword>